<organism evidence="2 3">
    <name type="scientific">Vicingus serpentipes</name>
    <dbReference type="NCBI Taxonomy" id="1926625"/>
    <lineage>
        <taxon>Bacteria</taxon>
        <taxon>Pseudomonadati</taxon>
        <taxon>Bacteroidota</taxon>
        <taxon>Flavobacteriia</taxon>
        <taxon>Flavobacteriales</taxon>
        <taxon>Vicingaceae</taxon>
        <taxon>Vicingus</taxon>
    </lineage>
</organism>
<proteinExistence type="predicted"/>
<keyword evidence="1" id="KW-0812">Transmembrane</keyword>
<evidence type="ECO:0000256" key="1">
    <source>
        <dbReference type="SAM" id="Phobius"/>
    </source>
</evidence>
<dbReference type="EMBL" id="VOOS01000002">
    <property type="protein sequence ID" value="TXB66147.1"/>
    <property type="molecule type" value="Genomic_DNA"/>
</dbReference>
<name>A0A5C6RVM2_9FLAO</name>
<dbReference type="AlphaFoldDB" id="A0A5C6RVM2"/>
<feature type="transmembrane region" description="Helical" evidence="1">
    <location>
        <begin position="48"/>
        <end position="71"/>
    </location>
</feature>
<sequence>MDLRNIFDSKIGGAIDTQFKTNIAFERIENAIHGTSNGLAGFLSTLDFIGNILTILLALFIITVLLIIWIVKKGVFFYYWIRK</sequence>
<keyword evidence="1" id="KW-0472">Membrane</keyword>
<comment type="caution">
    <text evidence="2">The sequence shown here is derived from an EMBL/GenBank/DDBJ whole genome shotgun (WGS) entry which is preliminary data.</text>
</comment>
<dbReference type="RefSeq" id="WP_147099643.1">
    <property type="nucleotide sequence ID" value="NZ_VOOS01000002.1"/>
</dbReference>
<dbReference type="Proteomes" id="UP000321721">
    <property type="component" value="Unassembled WGS sequence"/>
</dbReference>
<keyword evidence="3" id="KW-1185">Reference proteome</keyword>
<evidence type="ECO:0000313" key="2">
    <source>
        <dbReference type="EMBL" id="TXB66147.1"/>
    </source>
</evidence>
<keyword evidence="1" id="KW-1133">Transmembrane helix</keyword>
<accession>A0A5C6RVM2</accession>
<reference evidence="2 3" key="1">
    <citation type="submission" date="2019-08" db="EMBL/GenBank/DDBJ databases">
        <title>Genome of Vicingus serpentipes NCIMB 15042.</title>
        <authorList>
            <person name="Bowman J.P."/>
        </authorList>
    </citation>
    <scope>NUCLEOTIDE SEQUENCE [LARGE SCALE GENOMIC DNA]</scope>
    <source>
        <strain evidence="2 3">NCIMB 15042</strain>
    </source>
</reference>
<evidence type="ECO:0000313" key="3">
    <source>
        <dbReference type="Proteomes" id="UP000321721"/>
    </source>
</evidence>
<protein>
    <submittedName>
        <fullName evidence="2">Uncharacterized protein</fullName>
    </submittedName>
</protein>
<gene>
    <name evidence="2" type="ORF">FRY74_06130</name>
</gene>